<dbReference type="CDD" id="cd05254">
    <property type="entry name" value="dTDP_HR_like_SDR_e"/>
    <property type="match status" value="1"/>
</dbReference>
<sequence>MDVLVVGASGLLGGNVVTVAQERGWSVAGTYHSDPPAFDCPLYELDVRSSAECENVLEETSPDAVINCAAATDVDDCENNPGLATNVNAEGAGTVAELAAETDTALLHTSTDYVFDGTRSSPYPETASTNPIQVYGTSKLEGERAVQQAHDTAIVARLSFVYGRTQPEGELSGFPAWVRETAKGGETVPLFTDQRITPSQAGTTARTLLDLLDHDAKGTFNVASRSCVTPYEFGEALLEEFGELTDLLEESSVEDIDRDADRPKYTCLDTSKVESALGRPQPTLDEDFAALF</sequence>
<dbReference type="SUPFAM" id="SSF51735">
    <property type="entry name" value="NAD(P)-binding Rossmann-fold domains"/>
    <property type="match status" value="1"/>
</dbReference>
<dbReference type="RefSeq" id="WP_343773151.1">
    <property type="nucleotide sequence ID" value="NZ_BAAADV010000001.1"/>
</dbReference>
<dbReference type="AlphaFoldDB" id="A0AAV3T928"/>
<dbReference type="InterPro" id="IPR029903">
    <property type="entry name" value="RmlD-like-bd"/>
</dbReference>
<feature type="domain" description="RmlD-like substrate binding" evidence="1">
    <location>
        <begin position="1"/>
        <end position="287"/>
    </location>
</feature>
<reference evidence="2 3" key="1">
    <citation type="journal article" date="2019" name="Int. J. Syst. Evol. Microbiol.">
        <title>The Global Catalogue of Microorganisms (GCM) 10K type strain sequencing project: providing services to taxonomists for standard genome sequencing and annotation.</title>
        <authorList>
            <consortium name="The Broad Institute Genomics Platform"/>
            <consortium name="The Broad Institute Genome Sequencing Center for Infectious Disease"/>
            <person name="Wu L."/>
            <person name="Ma J."/>
        </authorList>
    </citation>
    <scope>NUCLEOTIDE SEQUENCE [LARGE SCALE GENOMIC DNA]</scope>
    <source>
        <strain evidence="2 3">JCM 16328</strain>
    </source>
</reference>
<accession>A0AAV3T928</accession>
<evidence type="ECO:0000313" key="2">
    <source>
        <dbReference type="EMBL" id="GAA0668843.1"/>
    </source>
</evidence>
<evidence type="ECO:0000313" key="3">
    <source>
        <dbReference type="Proteomes" id="UP001500420"/>
    </source>
</evidence>
<dbReference type="Pfam" id="PF04321">
    <property type="entry name" value="RmlD_sub_bind"/>
    <property type="match status" value="1"/>
</dbReference>
<organism evidence="2 3">
    <name type="scientific">Natronoarchaeum mannanilyticum</name>
    <dbReference type="NCBI Taxonomy" id="926360"/>
    <lineage>
        <taxon>Archaea</taxon>
        <taxon>Methanobacteriati</taxon>
        <taxon>Methanobacteriota</taxon>
        <taxon>Stenosarchaea group</taxon>
        <taxon>Halobacteria</taxon>
        <taxon>Halobacteriales</taxon>
        <taxon>Natronoarchaeaceae</taxon>
    </lineage>
</organism>
<gene>
    <name evidence="2" type="primary">rfbD</name>
    <name evidence="2" type="ORF">GCM10009020_13390</name>
</gene>
<name>A0AAV3T928_9EURY</name>
<proteinExistence type="predicted"/>
<comment type="caution">
    <text evidence="2">The sequence shown here is derived from an EMBL/GenBank/DDBJ whole genome shotgun (WGS) entry which is preliminary data.</text>
</comment>
<keyword evidence="3" id="KW-1185">Reference proteome</keyword>
<dbReference type="PANTHER" id="PTHR10491:SF4">
    <property type="entry name" value="METHIONINE ADENOSYLTRANSFERASE 2 SUBUNIT BETA"/>
    <property type="match status" value="1"/>
</dbReference>
<dbReference type="Proteomes" id="UP001500420">
    <property type="component" value="Unassembled WGS sequence"/>
</dbReference>
<evidence type="ECO:0000259" key="1">
    <source>
        <dbReference type="Pfam" id="PF04321"/>
    </source>
</evidence>
<protein>
    <submittedName>
        <fullName evidence="2">dTDP-4-dehydrorhamnose reductase</fullName>
    </submittedName>
</protein>
<dbReference type="PANTHER" id="PTHR10491">
    <property type="entry name" value="DTDP-4-DEHYDRORHAMNOSE REDUCTASE"/>
    <property type="match status" value="1"/>
</dbReference>
<dbReference type="InterPro" id="IPR036291">
    <property type="entry name" value="NAD(P)-bd_dom_sf"/>
</dbReference>
<dbReference type="Gene3D" id="3.40.50.720">
    <property type="entry name" value="NAD(P)-binding Rossmann-like Domain"/>
    <property type="match status" value="1"/>
</dbReference>
<dbReference type="InterPro" id="IPR005913">
    <property type="entry name" value="dTDP_dehydrorham_reduct"/>
</dbReference>
<dbReference type="EMBL" id="BAAADV010000001">
    <property type="protein sequence ID" value="GAA0668843.1"/>
    <property type="molecule type" value="Genomic_DNA"/>
</dbReference>